<dbReference type="GO" id="GO:0003677">
    <property type="term" value="F:DNA binding"/>
    <property type="evidence" value="ECO:0007669"/>
    <property type="project" value="UniProtKB-KW"/>
</dbReference>
<dbReference type="GO" id="GO:0015074">
    <property type="term" value="P:DNA integration"/>
    <property type="evidence" value="ECO:0007669"/>
    <property type="project" value="UniProtKB-KW"/>
</dbReference>
<feature type="domain" description="Tyr recombinase" evidence="5">
    <location>
        <begin position="230"/>
        <end position="396"/>
    </location>
</feature>
<keyword evidence="7" id="KW-1185">Reference proteome</keyword>
<evidence type="ECO:0000256" key="1">
    <source>
        <dbReference type="ARBA" id="ARBA00008857"/>
    </source>
</evidence>
<dbReference type="GO" id="GO:0006310">
    <property type="term" value="P:DNA recombination"/>
    <property type="evidence" value="ECO:0007669"/>
    <property type="project" value="UniProtKB-KW"/>
</dbReference>
<evidence type="ECO:0000256" key="4">
    <source>
        <dbReference type="ARBA" id="ARBA00023172"/>
    </source>
</evidence>
<keyword evidence="4" id="KW-0233">DNA recombination</keyword>
<name>A0A1Y6C990_9NEIS</name>
<dbReference type="InterPro" id="IPR002104">
    <property type="entry name" value="Integrase_catalytic"/>
</dbReference>
<dbReference type="Gene3D" id="3.30.160.390">
    <property type="entry name" value="Integrase, DNA-binding domain"/>
    <property type="match status" value="1"/>
</dbReference>
<reference evidence="7" key="1">
    <citation type="submission" date="2017-04" db="EMBL/GenBank/DDBJ databases">
        <authorList>
            <person name="Varghese N."/>
            <person name="Submissions S."/>
        </authorList>
    </citation>
    <scope>NUCLEOTIDE SEQUENCE [LARGE SCALE GENOMIC DNA]</scope>
    <source>
        <strain evidence="7">DSM 22618</strain>
    </source>
</reference>
<dbReference type="EMBL" id="FXAG01000020">
    <property type="protein sequence ID" value="SMF43347.1"/>
    <property type="molecule type" value="Genomic_DNA"/>
</dbReference>
<dbReference type="PANTHER" id="PTHR30629">
    <property type="entry name" value="PROPHAGE INTEGRASE"/>
    <property type="match status" value="1"/>
</dbReference>
<dbReference type="Gene3D" id="1.10.443.10">
    <property type="entry name" value="Intergrase catalytic core"/>
    <property type="match status" value="1"/>
</dbReference>
<dbReference type="InterPro" id="IPR010998">
    <property type="entry name" value="Integrase_recombinase_N"/>
</dbReference>
<dbReference type="STRING" id="1123014.SAMN02745746_03243"/>
<sequence>MKARTNSFVFTKAALDALEPPLAGQRLTVHDITQPGLQLRVTSSGVKTFCVFKRVAGGQPERVTIGRYPELTIAQARAAARGIINQLASGTSLNTGKRQAKAAKADTPTLREAIEEYCAKARRVSDDKPLKPRTQDDYKAMVKNSVTKRTGYVTKAGELLPLADKLLTDITADQIRGVYDTVHAHSARRANYAMVVLRAIFNYFEVPIPENLFSKTTARRKRIHLAPAGVAGECIHMDDVGKWWRLLKEMEESDAVNYLKFLIITGCRPSEPLQITIENIDFTRRWVTLVDTKNRSNHVLMLSDQAWEIVQKQAAGKATGDQLFKTYDAWKTVAKVKEITGVHFHCKMLRATFATIADSLVSGSTVKRLMNHKQKNDITSTHYIQKNEQQLREGWQAVADWLDEQAALAKAGVITMESA</sequence>
<dbReference type="InterPro" id="IPR050808">
    <property type="entry name" value="Phage_Integrase"/>
</dbReference>
<evidence type="ECO:0000259" key="5">
    <source>
        <dbReference type="PROSITE" id="PS51898"/>
    </source>
</evidence>
<dbReference type="AlphaFoldDB" id="A0A1Y6C990"/>
<keyword evidence="2" id="KW-0229">DNA integration</keyword>
<dbReference type="Pfam" id="PF00589">
    <property type="entry name" value="Phage_integrase"/>
    <property type="match status" value="1"/>
</dbReference>
<accession>A0A1Y6C990</accession>
<dbReference type="PROSITE" id="PS51898">
    <property type="entry name" value="TYR_RECOMBINASE"/>
    <property type="match status" value="1"/>
</dbReference>
<evidence type="ECO:0000313" key="6">
    <source>
        <dbReference type="EMBL" id="SMF43347.1"/>
    </source>
</evidence>
<dbReference type="SUPFAM" id="SSF56349">
    <property type="entry name" value="DNA breaking-rejoining enzymes"/>
    <property type="match status" value="1"/>
</dbReference>
<dbReference type="Gene3D" id="1.10.150.130">
    <property type="match status" value="1"/>
</dbReference>
<dbReference type="InterPro" id="IPR038488">
    <property type="entry name" value="Integrase_DNA-bd_sf"/>
</dbReference>
<dbReference type="InterPro" id="IPR013762">
    <property type="entry name" value="Integrase-like_cat_sf"/>
</dbReference>
<dbReference type="InterPro" id="IPR025166">
    <property type="entry name" value="Integrase_DNA_bind_dom"/>
</dbReference>
<proteinExistence type="inferred from homology"/>
<protein>
    <submittedName>
        <fullName evidence="6">Integrase</fullName>
    </submittedName>
</protein>
<dbReference type="Pfam" id="PF13356">
    <property type="entry name" value="Arm-DNA-bind_3"/>
    <property type="match status" value="1"/>
</dbReference>
<organism evidence="6 7">
    <name type="scientific">Pseudogulbenkiania subflava DSM 22618</name>
    <dbReference type="NCBI Taxonomy" id="1123014"/>
    <lineage>
        <taxon>Bacteria</taxon>
        <taxon>Pseudomonadati</taxon>
        <taxon>Pseudomonadota</taxon>
        <taxon>Betaproteobacteria</taxon>
        <taxon>Neisseriales</taxon>
        <taxon>Chromobacteriaceae</taxon>
        <taxon>Pseudogulbenkiania</taxon>
    </lineage>
</organism>
<evidence type="ECO:0000256" key="3">
    <source>
        <dbReference type="ARBA" id="ARBA00023125"/>
    </source>
</evidence>
<dbReference type="PANTHER" id="PTHR30629:SF2">
    <property type="entry name" value="PROPHAGE INTEGRASE INTS-RELATED"/>
    <property type="match status" value="1"/>
</dbReference>
<evidence type="ECO:0000313" key="7">
    <source>
        <dbReference type="Proteomes" id="UP000192920"/>
    </source>
</evidence>
<dbReference type="RefSeq" id="WP_085277349.1">
    <property type="nucleotide sequence ID" value="NZ_FXAG01000020.1"/>
</dbReference>
<evidence type="ECO:0000256" key="2">
    <source>
        <dbReference type="ARBA" id="ARBA00022908"/>
    </source>
</evidence>
<dbReference type="InterPro" id="IPR011010">
    <property type="entry name" value="DNA_brk_join_enz"/>
</dbReference>
<dbReference type="Proteomes" id="UP000192920">
    <property type="component" value="Unassembled WGS sequence"/>
</dbReference>
<gene>
    <name evidence="6" type="ORF">SAMN02745746_03243</name>
</gene>
<comment type="similarity">
    <text evidence="1">Belongs to the 'phage' integrase family.</text>
</comment>
<keyword evidence="3" id="KW-0238">DNA-binding</keyword>